<reference evidence="3" key="1">
    <citation type="journal article" date="2019" name="Int. J. Syst. Evol. Microbiol.">
        <title>The Global Catalogue of Microorganisms (GCM) 10K type strain sequencing project: providing services to taxonomists for standard genome sequencing and annotation.</title>
        <authorList>
            <consortium name="The Broad Institute Genomics Platform"/>
            <consortium name="The Broad Institute Genome Sequencing Center for Infectious Disease"/>
            <person name="Wu L."/>
            <person name="Ma J."/>
        </authorList>
    </citation>
    <scope>NUCLEOTIDE SEQUENCE [LARGE SCALE GENOMIC DNA]</scope>
    <source>
        <strain evidence="3">JCM 16902</strain>
    </source>
</reference>
<organism evidence="2 3">
    <name type="scientific">Kineosporia mesophila</name>
    <dbReference type="NCBI Taxonomy" id="566012"/>
    <lineage>
        <taxon>Bacteria</taxon>
        <taxon>Bacillati</taxon>
        <taxon>Actinomycetota</taxon>
        <taxon>Actinomycetes</taxon>
        <taxon>Kineosporiales</taxon>
        <taxon>Kineosporiaceae</taxon>
        <taxon>Kineosporia</taxon>
    </lineage>
</organism>
<keyword evidence="1" id="KW-1133">Transmembrane helix</keyword>
<gene>
    <name evidence="2" type="ORF">GCM10022223_10870</name>
</gene>
<dbReference type="EMBL" id="BAAAZO010000002">
    <property type="protein sequence ID" value="GAA3597544.1"/>
    <property type="molecule type" value="Genomic_DNA"/>
</dbReference>
<dbReference type="Proteomes" id="UP001501074">
    <property type="component" value="Unassembled WGS sequence"/>
</dbReference>
<protein>
    <recommendedName>
        <fullName evidence="4">Secreted protein</fullName>
    </recommendedName>
</protein>
<proteinExistence type="predicted"/>
<comment type="caution">
    <text evidence="2">The sequence shown here is derived from an EMBL/GenBank/DDBJ whole genome shotgun (WGS) entry which is preliminary data.</text>
</comment>
<feature type="transmembrane region" description="Helical" evidence="1">
    <location>
        <begin position="43"/>
        <end position="64"/>
    </location>
</feature>
<evidence type="ECO:0008006" key="4">
    <source>
        <dbReference type="Google" id="ProtNLM"/>
    </source>
</evidence>
<keyword evidence="1" id="KW-0472">Membrane</keyword>
<name>A0ABP6Z651_9ACTN</name>
<sequence length="71" mass="6929">MSHRPAPDGESLLSLRTTVILIVGVFGGVLVGVLTIAAGSAPAAAVLAALPAAGGTVLGLHRLVEKSHPPG</sequence>
<evidence type="ECO:0000313" key="2">
    <source>
        <dbReference type="EMBL" id="GAA3597544.1"/>
    </source>
</evidence>
<dbReference type="RefSeq" id="WP_231485828.1">
    <property type="nucleotide sequence ID" value="NZ_BAAAZO010000002.1"/>
</dbReference>
<evidence type="ECO:0000313" key="3">
    <source>
        <dbReference type="Proteomes" id="UP001501074"/>
    </source>
</evidence>
<feature type="transmembrane region" description="Helical" evidence="1">
    <location>
        <begin position="12"/>
        <end position="37"/>
    </location>
</feature>
<keyword evidence="1" id="KW-0812">Transmembrane</keyword>
<keyword evidence="3" id="KW-1185">Reference proteome</keyword>
<evidence type="ECO:0000256" key="1">
    <source>
        <dbReference type="SAM" id="Phobius"/>
    </source>
</evidence>
<accession>A0ABP6Z651</accession>